<dbReference type="Proteomes" id="UP000827892">
    <property type="component" value="Chromosome I"/>
</dbReference>
<dbReference type="AlphaFoldDB" id="A0AAE9E0L0"/>
<feature type="region of interest" description="Disordered" evidence="1">
    <location>
        <begin position="509"/>
        <end position="559"/>
    </location>
</feature>
<reference evidence="2 3" key="1">
    <citation type="submission" date="2022-05" db="EMBL/GenBank/DDBJ databases">
        <title>Chromosome-level reference genomes for two strains of Caenorhabditis briggsae: an improved platform for comparative genomics.</title>
        <authorList>
            <person name="Stevens L."/>
            <person name="Andersen E.C."/>
        </authorList>
    </citation>
    <scope>NUCLEOTIDE SEQUENCE [LARGE SCALE GENOMIC DNA]</scope>
    <source>
        <strain evidence="2">QX1410_ONT</strain>
        <tissue evidence="2">Whole-organism</tissue>
    </source>
</reference>
<gene>
    <name evidence="2" type="ORF">L3Y34_016617</name>
</gene>
<feature type="region of interest" description="Disordered" evidence="1">
    <location>
        <begin position="628"/>
        <end position="770"/>
    </location>
</feature>
<protein>
    <submittedName>
        <fullName evidence="2">Uncharacterized protein</fullName>
    </submittedName>
</protein>
<accession>A0AAE9E0L0</accession>
<feature type="compositionally biased region" description="Low complexity" evidence="1">
    <location>
        <begin position="715"/>
        <end position="726"/>
    </location>
</feature>
<dbReference type="EMBL" id="CP090891">
    <property type="protein sequence ID" value="ULU14210.1"/>
    <property type="molecule type" value="Genomic_DNA"/>
</dbReference>
<evidence type="ECO:0000256" key="1">
    <source>
        <dbReference type="SAM" id="MobiDB-lite"/>
    </source>
</evidence>
<proteinExistence type="predicted"/>
<name>A0AAE9E0L0_CAEBR</name>
<evidence type="ECO:0000313" key="2">
    <source>
        <dbReference type="EMBL" id="ULU14210.1"/>
    </source>
</evidence>
<sequence length="770" mass="89319">MSSLDAIVKNAEDIAFQEGEEIIEEVIDGGEVWMGEIGAEDSAYYQAHDLMEHQIVEYDDPDAYQSFLPVRGGDPFYSMNLPDLLSRIHDITQEDGSVVRLVSCFNRKCQRQVAFKGFLYTIKDWVSETEWNTWKCINDQCFGELRTVPDFSNIEIAREHVESCPSDETQIVIRLGVYDARLLAEFTETSLPELYENVKEKVKGDFPEIDKELFPSFLAINDTLKDHRHNRIYRKRFEMQKFKDKQRKLNMTADEVLYAENGCGLIKARRTKPFPLSLCPECNDQIISTSLPSQDQLISHLMYSHGRRMTIERYEFKDINLFDHWLRELNSNSRHKMRRMGLADENMYYLCVHDDRLAKTGIGRATRVQPQNCHCTAFIRIFDWRIVSKQETARITIDYCLEHQPHPYDPRYQPRGARPPPTSSMFHQREYIDYYTPEVFMRDQEDRRIRSQKIQGEHVSIVSSEKRPIEVKTYCPPGRIRASFGTRALAPPLAAQLAAGTTQPFVNAYDDVESSSPKRQAPPRNVLYNRQSIRNYKDEQPPAPEPRVQEEDPNLPPPRIYLTQKPYTRMTERQNFKDIYTFNAICKVEDSCLSLLNRLQSCQHARVGLGYKEKIQAILRNTNSDPGLIDGSTEEEMRESWVLQKPTRGRPRKRQKMEEEGEEDGEDDDVEIEERIREEEQEIVVEEKEIHEDTRVVQQDELKDIPLAFRLPEHSQTTQPSTSAASEDVIPQVQRSETLESTSSTASHVASDGTTRSGRARKTPSRLLEQ</sequence>
<feature type="compositionally biased region" description="Acidic residues" evidence="1">
    <location>
        <begin position="659"/>
        <end position="672"/>
    </location>
</feature>
<organism evidence="2 3">
    <name type="scientific">Caenorhabditis briggsae</name>
    <dbReference type="NCBI Taxonomy" id="6238"/>
    <lineage>
        <taxon>Eukaryota</taxon>
        <taxon>Metazoa</taxon>
        <taxon>Ecdysozoa</taxon>
        <taxon>Nematoda</taxon>
        <taxon>Chromadorea</taxon>
        <taxon>Rhabditida</taxon>
        <taxon>Rhabditina</taxon>
        <taxon>Rhabditomorpha</taxon>
        <taxon>Rhabditoidea</taxon>
        <taxon>Rhabditidae</taxon>
        <taxon>Peloderinae</taxon>
        <taxon>Caenorhabditis</taxon>
    </lineage>
</organism>
<feature type="compositionally biased region" description="Basic and acidic residues" evidence="1">
    <location>
        <begin position="685"/>
        <end position="704"/>
    </location>
</feature>
<evidence type="ECO:0000313" key="3">
    <source>
        <dbReference type="Proteomes" id="UP000827892"/>
    </source>
</evidence>